<dbReference type="EMBL" id="ML213512">
    <property type="protein sequence ID" value="TFK50905.1"/>
    <property type="molecule type" value="Genomic_DNA"/>
</dbReference>
<evidence type="ECO:0000256" key="1">
    <source>
        <dbReference type="SAM" id="MobiDB-lite"/>
    </source>
</evidence>
<protein>
    <submittedName>
        <fullName evidence="2">Uncharacterized protein</fullName>
    </submittedName>
</protein>
<evidence type="ECO:0000313" key="2">
    <source>
        <dbReference type="EMBL" id="TFK50905.1"/>
    </source>
</evidence>
<gene>
    <name evidence="2" type="ORF">OE88DRAFT_1660045</name>
</gene>
<name>A0A5C3N1J7_9AGAM</name>
<accession>A0A5C3N1J7</accession>
<dbReference type="AlphaFoldDB" id="A0A5C3N1J7"/>
<reference evidence="2 3" key="1">
    <citation type="journal article" date="2019" name="Nat. Ecol. Evol.">
        <title>Megaphylogeny resolves global patterns of mushroom evolution.</title>
        <authorList>
            <person name="Varga T."/>
            <person name="Krizsan K."/>
            <person name="Foldi C."/>
            <person name="Dima B."/>
            <person name="Sanchez-Garcia M."/>
            <person name="Sanchez-Ramirez S."/>
            <person name="Szollosi G.J."/>
            <person name="Szarkandi J.G."/>
            <person name="Papp V."/>
            <person name="Albert L."/>
            <person name="Andreopoulos W."/>
            <person name="Angelini C."/>
            <person name="Antonin V."/>
            <person name="Barry K.W."/>
            <person name="Bougher N.L."/>
            <person name="Buchanan P."/>
            <person name="Buyck B."/>
            <person name="Bense V."/>
            <person name="Catcheside P."/>
            <person name="Chovatia M."/>
            <person name="Cooper J."/>
            <person name="Damon W."/>
            <person name="Desjardin D."/>
            <person name="Finy P."/>
            <person name="Geml J."/>
            <person name="Haridas S."/>
            <person name="Hughes K."/>
            <person name="Justo A."/>
            <person name="Karasinski D."/>
            <person name="Kautmanova I."/>
            <person name="Kiss B."/>
            <person name="Kocsube S."/>
            <person name="Kotiranta H."/>
            <person name="LaButti K.M."/>
            <person name="Lechner B.E."/>
            <person name="Liimatainen K."/>
            <person name="Lipzen A."/>
            <person name="Lukacs Z."/>
            <person name="Mihaltcheva S."/>
            <person name="Morgado L.N."/>
            <person name="Niskanen T."/>
            <person name="Noordeloos M.E."/>
            <person name="Ohm R.A."/>
            <person name="Ortiz-Santana B."/>
            <person name="Ovrebo C."/>
            <person name="Racz N."/>
            <person name="Riley R."/>
            <person name="Savchenko A."/>
            <person name="Shiryaev A."/>
            <person name="Soop K."/>
            <person name="Spirin V."/>
            <person name="Szebenyi C."/>
            <person name="Tomsovsky M."/>
            <person name="Tulloss R.E."/>
            <person name="Uehling J."/>
            <person name="Grigoriev I.V."/>
            <person name="Vagvolgyi C."/>
            <person name="Papp T."/>
            <person name="Martin F.M."/>
            <person name="Miettinen O."/>
            <person name="Hibbett D.S."/>
            <person name="Nagy L.G."/>
        </authorList>
    </citation>
    <scope>NUCLEOTIDE SEQUENCE [LARGE SCALE GENOMIC DNA]</scope>
    <source>
        <strain evidence="2 3">OMC1185</strain>
    </source>
</reference>
<feature type="compositionally biased region" description="Basic and acidic residues" evidence="1">
    <location>
        <begin position="191"/>
        <end position="229"/>
    </location>
</feature>
<sequence>MIRGWPIHGEREQEYISMAYQETYRSIRAHQPQAVAGRWRSLAREHLRRCTTEEKAEIDHWMASTQMAIQSVCEATGCVDASGWQDIKCASHDALAAIVELALRLRNIIGEEVTSYDYYTLLYTSKNQADPQCMEQDRGEPLKRTDPSVLCTTELGLMRRERLGTTNSEPEFHTDIILKAKVALVSLLHSSEEQTHARRAERAREPRSGEHARHAARKDGSSGGKDRARMRQKRARD</sequence>
<organism evidence="2 3">
    <name type="scientific">Heliocybe sulcata</name>
    <dbReference type="NCBI Taxonomy" id="5364"/>
    <lineage>
        <taxon>Eukaryota</taxon>
        <taxon>Fungi</taxon>
        <taxon>Dikarya</taxon>
        <taxon>Basidiomycota</taxon>
        <taxon>Agaricomycotina</taxon>
        <taxon>Agaricomycetes</taxon>
        <taxon>Gloeophyllales</taxon>
        <taxon>Gloeophyllaceae</taxon>
        <taxon>Heliocybe</taxon>
    </lineage>
</organism>
<proteinExistence type="predicted"/>
<dbReference type="OrthoDB" id="3222645at2759"/>
<dbReference type="Proteomes" id="UP000305948">
    <property type="component" value="Unassembled WGS sequence"/>
</dbReference>
<evidence type="ECO:0000313" key="3">
    <source>
        <dbReference type="Proteomes" id="UP000305948"/>
    </source>
</evidence>
<feature type="region of interest" description="Disordered" evidence="1">
    <location>
        <begin position="191"/>
        <end position="237"/>
    </location>
</feature>
<keyword evidence="3" id="KW-1185">Reference proteome</keyword>